<dbReference type="STRING" id="1168035.SAMN05444280_1539"/>
<dbReference type="InterPro" id="IPR050739">
    <property type="entry name" value="MFP"/>
</dbReference>
<dbReference type="Gene3D" id="2.40.30.170">
    <property type="match status" value="1"/>
</dbReference>
<proteinExistence type="predicted"/>
<organism evidence="4 5">
    <name type="scientific">Tangfeifania diversioriginum</name>
    <dbReference type="NCBI Taxonomy" id="1168035"/>
    <lineage>
        <taxon>Bacteria</taxon>
        <taxon>Pseudomonadati</taxon>
        <taxon>Bacteroidota</taxon>
        <taxon>Bacteroidia</taxon>
        <taxon>Marinilabiliales</taxon>
        <taxon>Prolixibacteraceae</taxon>
        <taxon>Tangfeifania</taxon>
    </lineage>
</organism>
<accession>A0A1M6P753</accession>
<name>A0A1M6P753_9BACT</name>
<feature type="coiled-coil region" evidence="1">
    <location>
        <begin position="142"/>
        <end position="236"/>
    </location>
</feature>
<feature type="transmembrane region" description="Helical" evidence="2">
    <location>
        <begin position="27"/>
        <end position="46"/>
    </location>
</feature>
<feature type="domain" description="AprE-like beta-barrel" evidence="3">
    <location>
        <begin position="270"/>
        <end position="357"/>
    </location>
</feature>
<dbReference type="Proteomes" id="UP000184050">
    <property type="component" value="Unassembled WGS sequence"/>
</dbReference>
<dbReference type="PANTHER" id="PTHR30386:SF28">
    <property type="entry name" value="EXPORTED PROTEIN"/>
    <property type="match status" value="1"/>
</dbReference>
<gene>
    <name evidence="4" type="ORF">SAMN05444280_1539</name>
</gene>
<dbReference type="EMBL" id="FQZE01000053">
    <property type="protein sequence ID" value="SHK03710.1"/>
    <property type="molecule type" value="Genomic_DNA"/>
</dbReference>
<dbReference type="PANTHER" id="PTHR30386">
    <property type="entry name" value="MEMBRANE FUSION SUBUNIT OF EMRAB-TOLC MULTIDRUG EFFLUX PUMP"/>
    <property type="match status" value="1"/>
</dbReference>
<keyword evidence="1" id="KW-0175">Coiled coil</keyword>
<evidence type="ECO:0000256" key="2">
    <source>
        <dbReference type="SAM" id="Phobius"/>
    </source>
</evidence>
<dbReference type="AlphaFoldDB" id="A0A1M6P753"/>
<reference evidence="4 5" key="1">
    <citation type="submission" date="2016-11" db="EMBL/GenBank/DDBJ databases">
        <authorList>
            <person name="Jaros S."/>
            <person name="Januszkiewicz K."/>
            <person name="Wedrychowicz H."/>
        </authorList>
    </citation>
    <scope>NUCLEOTIDE SEQUENCE [LARGE SCALE GENOMIC DNA]</scope>
    <source>
        <strain evidence="4 5">DSM 27063</strain>
    </source>
</reference>
<evidence type="ECO:0000256" key="1">
    <source>
        <dbReference type="SAM" id="Coils"/>
    </source>
</evidence>
<keyword evidence="2" id="KW-0472">Membrane</keyword>
<protein>
    <submittedName>
        <fullName evidence="4">HlyD family secretion protein</fullName>
    </submittedName>
</protein>
<keyword evidence="5" id="KW-1185">Reference proteome</keyword>
<dbReference type="OrthoDB" id="594147at2"/>
<keyword evidence="2" id="KW-0812">Transmembrane</keyword>
<keyword evidence="2" id="KW-1133">Transmembrane helix</keyword>
<dbReference type="InterPro" id="IPR058982">
    <property type="entry name" value="Beta-barrel_AprE"/>
</dbReference>
<dbReference type="Pfam" id="PF26002">
    <property type="entry name" value="Beta-barrel_AprE"/>
    <property type="match status" value="1"/>
</dbReference>
<evidence type="ECO:0000313" key="5">
    <source>
        <dbReference type="Proteomes" id="UP000184050"/>
    </source>
</evidence>
<evidence type="ECO:0000313" key="4">
    <source>
        <dbReference type="EMBL" id="SHK03710.1"/>
    </source>
</evidence>
<dbReference type="RefSeq" id="WP_073173912.1">
    <property type="nucleotide sequence ID" value="NZ_FQZE01000053.1"/>
</dbReference>
<sequence length="381" mass="44164">MKKIFPPEIVDSSVESHFHKFSKFSNVIYIFTILLVIGIGISLFFIKTDISVQSAGIIRSLSDPVDITSPTVAEVIKTDIAENRLVKKGDTLVWLNSEKLKERIEYLNSIIIQNNDFQNDLKVLLDGKYSPTLETELFKSILAKYQQKLEDLNLEINLSEKSFNRTKLLFEQEVLPANELEKQQFQLEKAIENRKNFIKQNRSEWQQLITEYELSIKKYKNEISELYKDLKNYIILSPQTGYITNFNGIQSGSFVTVGQRIAIISPDDKLISEHYVSPNDIGYLRNKMPVRFQIHAYNYREWGFASGEVMDISNEVYLLNDKPFFKVRCSLEEQYLALENGIKGNLKKGLTTTARFQITKRSITQLLFDKADDWLNPKLNK</sequence>
<evidence type="ECO:0000259" key="3">
    <source>
        <dbReference type="Pfam" id="PF26002"/>
    </source>
</evidence>